<evidence type="ECO:0000256" key="9">
    <source>
        <dbReference type="ARBA" id="ARBA00022989"/>
    </source>
</evidence>
<dbReference type="Pfam" id="PF07714">
    <property type="entry name" value="PK_Tyr_Ser-Thr"/>
    <property type="match status" value="1"/>
</dbReference>
<dbReference type="Pfam" id="PF13947">
    <property type="entry name" value="GUB_WAK_bind"/>
    <property type="match status" value="1"/>
</dbReference>
<dbReference type="GO" id="GO:0007166">
    <property type="term" value="P:cell surface receptor signaling pathway"/>
    <property type="evidence" value="ECO:0007669"/>
    <property type="project" value="InterPro"/>
</dbReference>
<dbReference type="FunFam" id="1.10.510.10:FF:000084">
    <property type="entry name" value="Wall-associated receptor kinase 2"/>
    <property type="match status" value="1"/>
</dbReference>
<dbReference type="InterPro" id="IPR000719">
    <property type="entry name" value="Prot_kinase_dom"/>
</dbReference>
<dbReference type="Gramene" id="OB12G15770.1">
    <property type="protein sequence ID" value="OB12G15770.1"/>
    <property type="gene ID" value="OB12G15770"/>
</dbReference>
<dbReference type="PROSITE" id="PS00107">
    <property type="entry name" value="PROTEIN_KINASE_ATP"/>
    <property type="match status" value="1"/>
</dbReference>
<feature type="transmembrane region" description="Helical" evidence="15">
    <location>
        <begin position="82"/>
        <end position="103"/>
    </location>
</feature>
<evidence type="ECO:0000313" key="17">
    <source>
        <dbReference type="EnsemblPlants" id="OB12G15770.1"/>
    </source>
</evidence>
<keyword evidence="10 15" id="KW-0472">Membrane</keyword>
<keyword evidence="18" id="KW-1185">Reference proteome</keyword>
<evidence type="ECO:0000256" key="4">
    <source>
        <dbReference type="ARBA" id="ARBA00022692"/>
    </source>
</evidence>
<keyword evidence="6 13" id="KW-0547">Nucleotide-binding</keyword>
<keyword evidence="12" id="KW-0325">Glycoprotein</keyword>
<keyword evidence="5" id="KW-0732">Signal</keyword>
<organism evidence="17">
    <name type="scientific">Oryza brachyantha</name>
    <name type="common">malo sina</name>
    <dbReference type="NCBI Taxonomy" id="4533"/>
    <lineage>
        <taxon>Eukaryota</taxon>
        <taxon>Viridiplantae</taxon>
        <taxon>Streptophyta</taxon>
        <taxon>Embryophyta</taxon>
        <taxon>Tracheophyta</taxon>
        <taxon>Spermatophyta</taxon>
        <taxon>Magnoliopsida</taxon>
        <taxon>Liliopsida</taxon>
        <taxon>Poales</taxon>
        <taxon>Poaceae</taxon>
        <taxon>BOP clade</taxon>
        <taxon>Oryzoideae</taxon>
        <taxon>Oryzeae</taxon>
        <taxon>Oryzinae</taxon>
        <taxon>Oryza</taxon>
    </lineage>
</organism>
<evidence type="ECO:0000256" key="8">
    <source>
        <dbReference type="ARBA" id="ARBA00022840"/>
    </source>
</evidence>
<dbReference type="AlphaFoldDB" id="J3NC69"/>
<evidence type="ECO:0000256" key="2">
    <source>
        <dbReference type="ARBA" id="ARBA00022527"/>
    </source>
</evidence>
<dbReference type="PROSITE" id="PS00108">
    <property type="entry name" value="PROTEIN_KINASE_ST"/>
    <property type="match status" value="1"/>
</dbReference>
<keyword evidence="7" id="KW-0418">Kinase</keyword>
<dbReference type="eggNOG" id="ENOG502SJK0">
    <property type="taxonomic scope" value="Eukaryota"/>
</dbReference>
<evidence type="ECO:0000256" key="12">
    <source>
        <dbReference type="ARBA" id="ARBA00023180"/>
    </source>
</evidence>
<dbReference type="FunFam" id="3.30.200.20:FF:000043">
    <property type="entry name" value="Wall-associated receptor kinase 2"/>
    <property type="match status" value="1"/>
</dbReference>
<dbReference type="GO" id="GO:0004674">
    <property type="term" value="F:protein serine/threonine kinase activity"/>
    <property type="evidence" value="ECO:0007669"/>
    <property type="project" value="UniProtKB-KW"/>
</dbReference>
<dbReference type="GO" id="GO:0030247">
    <property type="term" value="F:polysaccharide binding"/>
    <property type="evidence" value="ECO:0007669"/>
    <property type="project" value="InterPro"/>
</dbReference>
<feature type="domain" description="Protein kinase" evidence="16">
    <location>
        <begin position="155"/>
        <end position="428"/>
    </location>
</feature>
<dbReference type="PANTHER" id="PTHR27005:SF283">
    <property type="entry name" value="OS02G0633066 PROTEIN"/>
    <property type="match status" value="1"/>
</dbReference>
<keyword evidence="2 14" id="KW-0723">Serine/threonine-protein kinase</keyword>
<keyword evidence="8 13" id="KW-0067">ATP-binding</keyword>
<evidence type="ECO:0000256" key="14">
    <source>
        <dbReference type="RuleBase" id="RU000304"/>
    </source>
</evidence>
<comment type="similarity">
    <text evidence="14">Belongs to the protein kinase superfamily.</text>
</comment>
<dbReference type="InterPro" id="IPR001245">
    <property type="entry name" value="Ser-Thr/Tyr_kinase_cat_dom"/>
</dbReference>
<dbReference type="InterPro" id="IPR045274">
    <property type="entry name" value="WAK-like"/>
</dbReference>
<dbReference type="SUPFAM" id="SSF56112">
    <property type="entry name" value="Protein kinase-like (PK-like)"/>
    <property type="match status" value="1"/>
</dbReference>
<dbReference type="InterPro" id="IPR025287">
    <property type="entry name" value="WAK_GUB"/>
</dbReference>
<sequence length="490" mass="54696">MASCKKSCGNVTIDFPFGFDKGCYALEKFRLSCTGENMTILERSTGKFLVFNVSVNEGYLDKSDTLLLRSTHYRLHDFHSGIAIGIGCGIGSIILVLGAKVLVNKWKRDIHKRIRWASFKKNQGLLLEQLILDGSAKDKTKIFSLEELEKATNNFDITRVLGHGGHGRVYKGILSDQHVVAIKMSINIEQTEIDQFINEVAILSQIIHRNVVKLFGCCLETEVPLLVYEFISNGTLYDILHANVNVKCLLSWDDRIRIAAEAAGALAYLHTAAAIPIFHRDVKSSNILLDDNFNAKVSDSGTSRSISLSETHVMTIVQGTFGYLDPEYYHTGQLTEKSDVYSFGVILVELLLRQKPIFVNELDIKQNLSYYFVKGLQHGNLMEILDSQVVQEANKEEIDDMASIAEVCLKTRGERPTMKEVEMRLQLLRSKRKFKHFVVSDGEAEPLLSPNASSSDAQSNLIYSAGLTSECISDGYMLEMELSSSISLAS</sequence>
<protein>
    <recommendedName>
        <fullName evidence="16">Protein kinase domain-containing protein</fullName>
    </recommendedName>
</protein>
<dbReference type="HOGENOM" id="CLU_000288_21_4_1"/>
<evidence type="ECO:0000259" key="16">
    <source>
        <dbReference type="PROSITE" id="PS50011"/>
    </source>
</evidence>
<dbReference type="OMA" id="YMLEMEL"/>
<dbReference type="GO" id="GO:0005524">
    <property type="term" value="F:ATP binding"/>
    <property type="evidence" value="ECO:0007669"/>
    <property type="project" value="UniProtKB-UniRule"/>
</dbReference>
<dbReference type="PROSITE" id="PS50011">
    <property type="entry name" value="PROTEIN_KINASE_DOM"/>
    <property type="match status" value="1"/>
</dbReference>
<dbReference type="InterPro" id="IPR011009">
    <property type="entry name" value="Kinase-like_dom_sf"/>
</dbReference>
<evidence type="ECO:0000256" key="3">
    <source>
        <dbReference type="ARBA" id="ARBA00022679"/>
    </source>
</evidence>
<dbReference type="Proteomes" id="UP000006038">
    <property type="component" value="Chromosome 12"/>
</dbReference>
<dbReference type="Gene3D" id="1.10.510.10">
    <property type="entry name" value="Transferase(Phosphotransferase) domain 1"/>
    <property type="match status" value="1"/>
</dbReference>
<keyword evidence="4 15" id="KW-0812">Transmembrane</keyword>
<keyword evidence="3" id="KW-0808">Transferase</keyword>
<evidence type="ECO:0000256" key="15">
    <source>
        <dbReference type="SAM" id="Phobius"/>
    </source>
</evidence>
<name>J3NC69_ORYBR</name>
<evidence type="ECO:0000313" key="18">
    <source>
        <dbReference type="Proteomes" id="UP000006038"/>
    </source>
</evidence>
<dbReference type="GO" id="GO:0005886">
    <property type="term" value="C:plasma membrane"/>
    <property type="evidence" value="ECO:0007669"/>
    <property type="project" value="TreeGrafter"/>
</dbReference>
<dbReference type="SMART" id="SM00220">
    <property type="entry name" value="S_TKc"/>
    <property type="match status" value="1"/>
</dbReference>
<comment type="subcellular location">
    <subcellularLocation>
        <location evidence="1">Membrane</location>
        <topology evidence="1">Single-pass type I membrane protein</topology>
    </subcellularLocation>
</comment>
<reference evidence="17" key="1">
    <citation type="journal article" date="2013" name="Nat. Commun.">
        <title>Whole-genome sequencing of Oryza brachyantha reveals mechanisms underlying Oryza genome evolution.</title>
        <authorList>
            <person name="Chen J."/>
            <person name="Huang Q."/>
            <person name="Gao D."/>
            <person name="Wang J."/>
            <person name="Lang Y."/>
            <person name="Liu T."/>
            <person name="Li B."/>
            <person name="Bai Z."/>
            <person name="Luis Goicoechea J."/>
            <person name="Liang C."/>
            <person name="Chen C."/>
            <person name="Zhang W."/>
            <person name="Sun S."/>
            <person name="Liao Y."/>
            <person name="Zhang X."/>
            <person name="Yang L."/>
            <person name="Song C."/>
            <person name="Wang M."/>
            <person name="Shi J."/>
            <person name="Liu G."/>
            <person name="Liu J."/>
            <person name="Zhou H."/>
            <person name="Zhou W."/>
            <person name="Yu Q."/>
            <person name="An N."/>
            <person name="Chen Y."/>
            <person name="Cai Q."/>
            <person name="Wang B."/>
            <person name="Liu B."/>
            <person name="Min J."/>
            <person name="Huang Y."/>
            <person name="Wu H."/>
            <person name="Li Z."/>
            <person name="Zhang Y."/>
            <person name="Yin Y."/>
            <person name="Song W."/>
            <person name="Jiang J."/>
            <person name="Jackson S.A."/>
            <person name="Wing R.A."/>
            <person name="Wang J."/>
            <person name="Chen M."/>
        </authorList>
    </citation>
    <scope>NUCLEOTIDE SEQUENCE [LARGE SCALE GENOMIC DNA]</scope>
    <source>
        <strain evidence="17">cv. IRGC 101232</strain>
    </source>
</reference>
<feature type="binding site" evidence="13">
    <location>
        <position position="183"/>
    </location>
    <ligand>
        <name>ATP</name>
        <dbReference type="ChEBI" id="CHEBI:30616"/>
    </ligand>
</feature>
<keyword evidence="9 15" id="KW-1133">Transmembrane helix</keyword>
<dbReference type="InterPro" id="IPR017441">
    <property type="entry name" value="Protein_kinase_ATP_BS"/>
</dbReference>
<evidence type="ECO:0000256" key="11">
    <source>
        <dbReference type="ARBA" id="ARBA00023157"/>
    </source>
</evidence>
<evidence type="ECO:0000256" key="13">
    <source>
        <dbReference type="PROSITE-ProRule" id="PRU10141"/>
    </source>
</evidence>
<evidence type="ECO:0000256" key="6">
    <source>
        <dbReference type="ARBA" id="ARBA00022741"/>
    </source>
</evidence>
<dbReference type="Gene3D" id="3.30.200.20">
    <property type="entry name" value="Phosphorylase Kinase, domain 1"/>
    <property type="match status" value="1"/>
</dbReference>
<accession>J3NC69</accession>
<dbReference type="STRING" id="4533.J3NC69"/>
<dbReference type="InterPro" id="IPR008271">
    <property type="entry name" value="Ser/Thr_kinase_AS"/>
</dbReference>
<keyword evidence="11" id="KW-1015">Disulfide bond</keyword>
<proteinExistence type="inferred from homology"/>
<evidence type="ECO:0000256" key="5">
    <source>
        <dbReference type="ARBA" id="ARBA00022729"/>
    </source>
</evidence>
<dbReference type="EnsemblPlants" id="OB12G15770.1">
    <property type="protein sequence ID" value="OB12G15770.1"/>
    <property type="gene ID" value="OB12G15770"/>
</dbReference>
<reference evidence="17" key="2">
    <citation type="submission" date="2013-04" db="UniProtKB">
        <authorList>
            <consortium name="EnsemblPlants"/>
        </authorList>
    </citation>
    <scope>IDENTIFICATION</scope>
</reference>
<evidence type="ECO:0000256" key="7">
    <source>
        <dbReference type="ARBA" id="ARBA00022777"/>
    </source>
</evidence>
<evidence type="ECO:0000256" key="1">
    <source>
        <dbReference type="ARBA" id="ARBA00004479"/>
    </source>
</evidence>
<evidence type="ECO:0000256" key="10">
    <source>
        <dbReference type="ARBA" id="ARBA00023136"/>
    </source>
</evidence>
<dbReference type="PANTHER" id="PTHR27005">
    <property type="entry name" value="WALL-ASSOCIATED RECEPTOR KINASE-LIKE 21"/>
    <property type="match status" value="1"/>
</dbReference>